<evidence type="ECO:0000313" key="2">
    <source>
        <dbReference type="Proteomes" id="UP000234585"/>
    </source>
</evidence>
<name>A0A2I2EZ53_ASPCN</name>
<organism evidence="1 2">
    <name type="scientific">Aspergillus candidus</name>
    <dbReference type="NCBI Taxonomy" id="41067"/>
    <lineage>
        <taxon>Eukaryota</taxon>
        <taxon>Fungi</taxon>
        <taxon>Dikarya</taxon>
        <taxon>Ascomycota</taxon>
        <taxon>Pezizomycotina</taxon>
        <taxon>Eurotiomycetes</taxon>
        <taxon>Eurotiomycetidae</taxon>
        <taxon>Eurotiales</taxon>
        <taxon>Aspergillaceae</taxon>
        <taxon>Aspergillus</taxon>
        <taxon>Aspergillus subgen. Circumdati</taxon>
    </lineage>
</organism>
<dbReference type="GeneID" id="36521608"/>
<gene>
    <name evidence="1" type="ORF">BDW47DRAFT_113567</name>
</gene>
<dbReference type="RefSeq" id="XP_024667654.1">
    <property type="nucleotide sequence ID" value="XM_024814448.1"/>
</dbReference>
<dbReference type="AlphaFoldDB" id="A0A2I2EZ53"/>
<reference evidence="1 2" key="1">
    <citation type="submission" date="2017-12" db="EMBL/GenBank/DDBJ databases">
        <authorList>
            <consortium name="DOE Joint Genome Institute"/>
            <person name="Haridas S."/>
            <person name="Kjaerbolling I."/>
            <person name="Vesth T.C."/>
            <person name="Frisvad J.C."/>
            <person name="Nybo J.L."/>
            <person name="Theobald S."/>
            <person name="Kuo A."/>
            <person name="Bowyer P."/>
            <person name="Matsuda Y."/>
            <person name="Mondo S."/>
            <person name="Lyhne E.K."/>
            <person name="Kogle M.E."/>
            <person name="Clum A."/>
            <person name="Lipzen A."/>
            <person name="Salamov A."/>
            <person name="Ngan C.Y."/>
            <person name="Daum C."/>
            <person name="Chiniquy J."/>
            <person name="Barry K."/>
            <person name="LaButti K."/>
            <person name="Simmons B.A."/>
            <person name="Magnuson J.K."/>
            <person name="Mortensen U.H."/>
            <person name="Larsen T.O."/>
            <person name="Grigoriev I.V."/>
            <person name="Baker S.E."/>
            <person name="Andersen M.R."/>
            <person name="Nordberg H.P."/>
            <person name="Cantor M.N."/>
            <person name="Hua S.X."/>
        </authorList>
    </citation>
    <scope>NUCLEOTIDE SEQUENCE [LARGE SCALE GENOMIC DNA]</scope>
    <source>
        <strain evidence="1 2">CBS 102.13</strain>
    </source>
</reference>
<keyword evidence="2" id="KW-1185">Reference proteome</keyword>
<dbReference type="OrthoDB" id="10476395at2759"/>
<dbReference type="EMBL" id="KZ559199">
    <property type="protein sequence ID" value="PLB33642.1"/>
    <property type="molecule type" value="Genomic_DNA"/>
</dbReference>
<sequence length="126" mass="13711">MQMKIVGRKTPTGPPTVQCSIPGYSRSLPAFNIAICHLPREILSLVSCQQITIRQEGGLIPLAGSMTGALSGTKSLQEMQIPRISRRVVLQDNPKKVKEGIPSLFSALQMASRLYRPIQQPSQVGS</sequence>
<protein>
    <submittedName>
        <fullName evidence="1">Uncharacterized protein</fullName>
    </submittedName>
</protein>
<proteinExistence type="predicted"/>
<accession>A0A2I2EZ53</accession>
<evidence type="ECO:0000313" key="1">
    <source>
        <dbReference type="EMBL" id="PLB33642.1"/>
    </source>
</evidence>
<dbReference type="Proteomes" id="UP000234585">
    <property type="component" value="Unassembled WGS sequence"/>
</dbReference>